<keyword evidence="1" id="KW-1133">Transmembrane helix</keyword>
<keyword evidence="1" id="KW-0472">Membrane</keyword>
<keyword evidence="1" id="KW-0812">Transmembrane</keyword>
<protein>
    <submittedName>
        <fullName evidence="2">Squalene synthase 1-like protein</fullName>
    </submittedName>
</protein>
<organism evidence="2 3">
    <name type="scientific">Gossypium australe</name>
    <dbReference type="NCBI Taxonomy" id="47621"/>
    <lineage>
        <taxon>Eukaryota</taxon>
        <taxon>Viridiplantae</taxon>
        <taxon>Streptophyta</taxon>
        <taxon>Embryophyta</taxon>
        <taxon>Tracheophyta</taxon>
        <taxon>Spermatophyta</taxon>
        <taxon>Magnoliopsida</taxon>
        <taxon>eudicotyledons</taxon>
        <taxon>Gunneridae</taxon>
        <taxon>Pentapetalae</taxon>
        <taxon>rosids</taxon>
        <taxon>malvids</taxon>
        <taxon>Malvales</taxon>
        <taxon>Malvaceae</taxon>
        <taxon>Malvoideae</taxon>
        <taxon>Gossypium</taxon>
    </lineage>
</organism>
<evidence type="ECO:0000256" key="1">
    <source>
        <dbReference type="SAM" id="Phobius"/>
    </source>
</evidence>
<reference evidence="3" key="1">
    <citation type="journal article" date="2019" name="Plant Biotechnol. J.">
        <title>Genome sequencing of the Australian wild diploid species Gossypium australe highlights disease resistance and delayed gland morphogenesis.</title>
        <authorList>
            <person name="Cai Y."/>
            <person name="Cai X."/>
            <person name="Wang Q."/>
            <person name="Wang P."/>
            <person name="Zhang Y."/>
            <person name="Cai C."/>
            <person name="Xu Y."/>
            <person name="Wang K."/>
            <person name="Zhou Z."/>
            <person name="Wang C."/>
            <person name="Geng S."/>
            <person name="Li B."/>
            <person name="Dong Q."/>
            <person name="Hou Y."/>
            <person name="Wang H."/>
            <person name="Ai P."/>
            <person name="Liu Z."/>
            <person name="Yi F."/>
            <person name="Sun M."/>
            <person name="An G."/>
            <person name="Cheng J."/>
            <person name="Zhang Y."/>
            <person name="Shi Q."/>
            <person name="Xie Y."/>
            <person name="Shi X."/>
            <person name="Chang Y."/>
            <person name="Huang F."/>
            <person name="Chen Y."/>
            <person name="Hong S."/>
            <person name="Mi L."/>
            <person name="Sun Q."/>
            <person name="Zhang L."/>
            <person name="Zhou B."/>
            <person name="Peng R."/>
            <person name="Zhang X."/>
            <person name="Liu F."/>
        </authorList>
    </citation>
    <scope>NUCLEOTIDE SEQUENCE [LARGE SCALE GENOMIC DNA]</scope>
    <source>
        <strain evidence="3">cv. PA1801</strain>
    </source>
</reference>
<accession>A0A5B6WLN0</accession>
<dbReference type="EMBL" id="SMMG02000002">
    <property type="protein sequence ID" value="KAA3482313.1"/>
    <property type="molecule type" value="Genomic_DNA"/>
</dbReference>
<sequence>MAAIEIADQKLTSSSLSTVSFAVINKWRRLGTLAWEIVEHPSEFYPLLKLKLTAMKEIPLYPQQWRFCFSVLYSLTSFAFVITLIHSYEFKKAVSILFAHH</sequence>
<evidence type="ECO:0000313" key="2">
    <source>
        <dbReference type="EMBL" id="KAA3482313.1"/>
    </source>
</evidence>
<dbReference type="AlphaFoldDB" id="A0A5B6WLN0"/>
<feature type="transmembrane region" description="Helical" evidence="1">
    <location>
        <begin position="64"/>
        <end position="85"/>
    </location>
</feature>
<dbReference type="OrthoDB" id="10307972at2759"/>
<name>A0A5B6WLN0_9ROSI</name>
<dbReference type="Proteomes" id="UP000325315">
    <property type="component" value="Unassembled WGS sequence"/>
</dbReference>
<gene>
    <name evidence="2" type="ORF">EPI10_004568</name>
</gene>
<comment type="caution">
    <text evidence="2">The sequence shown here is derived from an EMBL/GenBank/DDBJ whole genome shotgun (WGS) entry which is preliminary data.</text>
</comment>
<proteinExistence type="predicted"/>
<evidence type="ECO:0000313" key="3">
    <source>
        <dbReference type="Proteomes" id="UP000325315"/>
    </source>
</evidence>
<keyword evidence="3" id="KW-1185">Reference proteome</keyword>